<evidence type="ECO:0000256" key="1">
    <source>
        <dbReference type="SAM" id="SignalP"/>
    </source>
</evidence>
<evidence type="ECO:0000259" key="2">
    <source>
        <dbReference type="Pfam" id="PF13568"/>
    </source>
</evidence>
<dbReference type="Proteomes" id="UP000235826">
    <property type="component" value="Chromosome"/>
</dbReference>
<dbReference type="OrthoDB" id="947434at2"/>
<dbReference type="AlphaFoldDB" id="A0A2K9PPV4"/>
<keyword evidence="4" id="KW-1185">Reference proteome</keyword>
<accession>A0A2K9PPV4</accession>
<name>A0A2K9PPV4_9FLAO</name>
<evidence type="ECO:0000313" key="4">
    <source>
        <dbReference type="Proteomes" id="UP000235826"/>
    </source>
</evidence>
<organism evidence="3 4">
    <name type="scientific">Flavivirga eckloniae</name>
    <dbReference type="NCBI Taxonomy" id="1803846"/>
    <lineage>
        <taxon>Bacteria</taxon>
        <taxon>Pseudomonadati</taxon>
        <taxon>Bacteroidota</taxon>
        <taxon>Flavobacteriia</taxon>
        <taxon>Flavobacteriales</taxon>
        <taxon>Flavobacteriaceae</taxon>
        <taxon>Flavivirga</taxon>
    </lineage>
</organism>
<evidence type="ECO:0000313" key="3">
    <source>
        <dbReference type="EMBL" id="AUP79075.1"/>
    </source>
</evidence>
<dbReference type="EMBL" id="CP025791">
    <property type="protein sequence ID" value="AUP79075.1"/>
    <property type="molecule type" value="Genomic_DNA"/>
</dbReference>
<dbReference type="KEGG" id="fek:C1H87_10335"/>
<keyword evidence="1" id="KW-0732">Signal</keyword>
<feature type="domain" description="Outer membrane protein beta-barrel" evidence="2">
    <location>
        <begin position="19"/>
        <end position="151"/>
    </location>
</feature>
<dbReference type="RefSeq" id="WP_102755730.1">
    <property type="nucleotide sequence ID" value="NZ_CP025791.1"/>
</dbReference>
<protein>
    <recommendedName>
        <fullName evidence="2">Outer membrane protein beta-barrel domain-containing protein</fullName>
    </recommendedName>
</protein>
<proteinExistence type="predicted"/>
<dbReference type="InterPro" id="IPR025665">
    <property type="entry name" value="Beta-barrel_OMP_2"/>
</dbReference>
<feature type="chain" id="PRO_5014947157" description="Outer membrane protein beta-barrel domain-containing protein" evidence="1">
    <location>
        <begin position="21"/>
        <end position="183"/>
    </location>
</feature>
<sequence length="183" mass="19693">MKNLFLLAIAITSFSLTSNAQNIKFGFKAGVNFAALSGDSNTLGSSLDGRTGYHIGAVAQLGIAKKFAIQPEVLYSAQGLKDVDVDYINVPVLVKFKFAKFFSVEAGPQLGFVINNDIPKESEPKDFNFSGVIGVGAEYKSYFVQLRFTPGGVGKHNLGSSLVGTSSQVQNEMLQISIGYYIF</sequence>
<feature type="signal peptide" evidence="1">
    <location>
        <begin position="1"/>
        <end position="20"/>
    </location>
</feature>
<gene>
    <name evidence="3" type="ORF">C1H87_10335</name>
</gene>
<reference evidence="3 4" key="1">
    <citation type="submission" date="2018-01" db="EMBL/GenBank/DDBJ databases">
        <title>Complete genome sequence of Flavivirga eckloniae ECD14 isolated from seaweed Ecklonia cava.</title>
        <authorList>
            <person name="Lee J.H."/>
            <person name="Baik K.S."/>
            <person name="Seong C.N."/>
        </authorList>
    </citation>
    <scope>NUCLEOTIDE SEQUENCE [LARGE SCALE GENOMIC DNA]</scope>
    <source>
        <strain evidence="3 4">ECD14</strain>
    </source>
</reference>
<dbReference type="Pfam" id="PF13568">
    <property type="entry name" value="OMP_b-brl_2"/>
    <property type="match status" value="1"/>
</dbReference>